<keyword evidence="2" id="KW-1185">Reference proteome</keyword>
<accession>A0A4P2VFS9</accession>
<dbReference type="EMBL" id="AP018732">
    <property type="protein sequence ID" value="BBE42787.1"/>
    <property type="molecule type" value="Genomic_DNA"/>
</dbReference>
<dbReference type="AlphaFoldDB" id="A0A4P2VFS9"/>
<reference evidence="1 2" key="1">
    <citation type="journal article" date="2019" name="ISME J.">
        <title>Isolation and characterization of a thermophilic sulfur- and iron-reducing thaumarchaeote from a terrestrial acidic hot spring.</title>
        <authorList>
            <person name="Kato S."/>
            <person name="Itoh T."/>
            <person name="Yuki M."/>
            <person name="Nagamori M."/>
            <person name="Ohnishi M."/>
            <person name="Uematsu K."/>
            <person name="Suzuki K."/>
            <person name="Takashina T."/>
            <person name="Ohkuma M."/>
        </authorList>
    </citation>
    <scope>NUCLEOTIDE SEQUENCE [LARGE SCALE GENOMIC DNA]</scope>
    <source>
        <strain evidence="1 2">NAS-02</strain>
    </source>
</reference>
<sequence>MIVAHYLGYEEVDGRRKVVRKCYLGPVGGYRHWRAAGVLKGRRVAEQLDAVLKYLGGVGWRGRIWGELAGRLRRAAAVLERGRCDLCPYIKEYFCKALPQEHQRRCAGLVDLLAPRTLDELWNYAISPCFGASAIDLALAFSGLLQKLGYTLTPVGFFSLSAL</sequence>
<gene>
    <name evidence="1" type="ORF">NAS2_1400</name>
</gene>
<dbReference type="KEGG" id="ccai:NAS2_1400"/>
<organism evidence="1 2">
    <name type="scientific">Conexivisphaera calida</name>
    <dbReference type="NCBI Taxonomy" id="1874277"/>
    <lineage>
        <taxon>Archaea</taxon>
        <taxon>Nitrososphaerota</taxon>
        <taxon>Conexivisphaeria</taxon>
        <taxon>Conexivisphaerales</taxon>
        <taxon>Conexivisphaeraceae</taxon>
        <taxon>Conexivisphaera</taxon>
    </lineage>
</organism>
<dbReference type="Proteomes" id="UP000509448">
    <property type="component" value="Chromosome"/>
</dbReference>
<evidence type="ECO:0000313" key="1">
    <source>
        <dbReference type="EMBL" id="BBE42787.1"/>
    </source>
</evidence>
<protein>
    <submittedName>
        <fullName evidence="1">Uncharacterized protein</fullName>
    </submittedName>
</protein>
<evidence type="ECO:0000313" key="2">
    <source>
        <dbReference type="Proteomes" id="UP000509448"/>
    </source>
</evidence>
<proteinExistence type="predicted"/>
<name>A0A4P2VFS9_9ARCH</name>